<organism evidence="2 3">
    <name type="scientific">Cercospora berteroae</name>
    <dbReference type="NCBI Taxonomy" id="357750"/>
    <lineage>
        <taxon>Eukaryota</taxon>
        <taxon>Fungi</taxon>
        <taxon>Dikarya</taxon>
        <taxon>Ascomycota</taxon>
        <taxon>Pezizomycotina</taxon>
        <taxon>Dothideomycetes</taxon>
        <taxon>Dothideomycetidae</taxon>
        <taxon>Mycosphaerellales</taxon>
        <taxon>Mycosphaerellaceae</taxon>
        <taxon>Cercospora</taxon>
    </lineage>
</organism>
<dbReference type="EMBL" id="PNEN01000514">
    <property type="protein sequence ID" value="PPJ56694.1"/>
    <property type="molecule type" value="Genomic_DNA"/>
</dbReference>
<evidence type="ECO:0000256" key="1">
    <source>
        <dbReference type="SAM" id="SignalP"/>
    </source>
</evidence>
<sequence length="213" mass="23416">MLYNVVLTAAVTLLGTTVSAAPIGASLLDLSAQSFSKSLNSRQESNGPVAVDALDPEAKANYEFFKSYFDSEVNKRDADAEADADALRLINLKPASLGVSTDEEGNLIPREAEADPFWDTIKSLFSNWDGSRSGKRDAAPEPFWDTIKNLFSNWDGSRSGKRDAAPEPFWDTIKNLFSNWDGSRSGRRDAMPEPGFWDSFKNVFSNWDGSKSG</sequence>
<feature type="signal peptide" evidence="1">
    <location>
        <begin position="1"/>
        <end position="20"/>
    </location>
</feature>
<dbReference type="OrthoDB" id="3632047at2759"/>
<proteinExistence type="predicted"/>
<comment type="caution">
    <text evidence="2">The sequence shown here is derived from an EMBL/GenBank/DDBJ whole genome shotgun (WGS) entry which is preliminary data.</text>
</comment>
<protein>
    <submittedName>
        <fullName evidence="2">Uncharacterized protein</fullName>
    </submittedName>
</protein>
<evidence type="ECO:0000313" key="3">
    <source>
        <dbReference type="Proteomes" id="UP000237631"/>
    </source>
</evidence>
<keyword evidence="1" id="KW-0732">Signal</keyword>
<gene>
    <name evidence="2" type="ORF">CBER1_08718</name>
</gene>
<reference evidence="3" key="1">
    <citation type="journal article" date="2017" name="bioRxiv">
        <title>Conservation of a gene cluster reveals novel cercosporin biosynthetic mechanisms and extends production to the genus Colletotrichum.</title>
        <authorList>
            <person name="de Jonge R."/>
            <person name="Ebert M.K."/>
            <person name="Huitt-Roehl C.R."/>
            <person name="Pal P."/>
            <person name="Suttle J.C."/>
            <person name="Spanner R.E."/>
            <person name="Neubauer J.D."/>
            <person name="Jurick W.M.II."/>
            <person name="Stott K.A."/>
            <person name="Secor G.A."/>
            <person name="Thomma B.P.H.J."/>
            <person name="Van de Peer Y."/>
            <person name="Townsend C.A."/>
            <person name="Bolton M.D."/>
        </authorList>
    </citation>
    <scope>NUCLEOTIDE SEQUENCE [LARGE SCALE GENOMIC DNA]</scope>
    <source>
        <strain evidence="3">CBS538.71</strain>
    </source>
</reference>
<dbReference type="Proteomes" id="UP000237631">
    <property type="component" value="Unassembled WGS sequence"/>
</dbReference>
<name>A0A2S6CAB7_9PEZI</name>
<evidence type="ECO:0000313" key="2">
    <source>
        <dbReference type="EMBL" id="PPJ56694.1"/>
    </source>
</evidence>
<accession>A0A2S6CAB7</accession>
<feature type="chain" id="PRO_5015536480" evidence="1">
    <location>
        <begin position="21"/>
        <end position="213"/>
    </location>
</feature>
<dbReference type="AlphaFoldDB" id="A0A2S6CAB7"/>
<keyword evidence="3" id="KW-1185">Reference proteome</keyword>